<dbReference type="PANTHER" id="PTHR43443">
    <property type="entry name" value="3-HEXULOSE-6-PHOSPHATE ISOMERASE"/>
    <property type="match status" value="1"/>
</dbReference>
<dbReference type="EMBL" id="JRUQ01000008">
    <property type="protein sequence ID" value="KGT95618.1"/>
    <property type="molecule type" value="Genomic_DNA"/>
</dbReference>
<feature type="domain" description="SIS" evidence="2">
    <location>
        <begin position="29"/>
        <end position="173"/>
    </location>
</feature>
<accession>A0A0A4ACN6</accession>
<name>A0A0A4ACN6_9GAMM</name>
<dbReference type="NCBIfam" id="TIGR03127">
    <property type="entry name" value="RuMP_HxlB"/>
    <property type="match status" value="1"/>
</dbReference>
<dbReference type="Proteomes" id="UP000030351">
    <property type="component" value="Unassembled WGS sequence"/>
</dbReference>
<evidence type="ECO:0000256" key="1">
    <source>
        <dbReference type="ARBA" id="ARBA00009235"/>
    </source>
</evidence>
<gene>
    <name evidence="3" type="ORF">NG99_02440</name>
</gene>
<dbReference type="InterPro" id="IPR017552">
    <property type="entry name" value="PHI/rmpB"/>
</dbReference>
<dbReference type="PANTHER" id="PTHR43443:SF1">
    <property type="entry name" value="3-HEXULOSE-6-PHOSPHATE ISOMERASE"/>
    <property type="match status" value="1"/>
</dbReference>
<comment type="similarity">
    <text evidence="1">Belongs to the SIS family. PHI subfamily.</text>
</comment>
<dbReference type="InterPro" id="IPR046348">
    <property type="entry name" value="SIS_dom_sf"/>
</dbReference>
<evidence type="ECO:0000259" key="2">
    <source>
        <dbReference type="PROSITE" id="PS51464"/>
    </source>
</evidence>
<proteinExistence type="inferred from homology"/>
<organism evidence="3 4">
    <name type="scientific">Erwinia typographi</name>
    <dbReference type="NCBI Taxonomy" id="371042"/>
    <lineage>
        <taxon>Bacteria</taxon>
        <taxon>Pseudomonadati</taxon>
        <taxon>Pseudomonadota</taxon>
        <taxon>Gammaproteobacteria</taxon>
        <taxon>Enterobacterales</taxon>
        <taxon>Erwiniaceae</taxon>
        <taxon>Erwinia</taxon>
    </lineage>
</organism>
<evidence type="ECO:0000313" key="4">
    <source>
        <dbReference type="Proteomes" id="UP000030351"/>
    </source>
</evidence>
<dbReference type="SUPFAM" id="SSF53697">
    <property type="entry name" value="SIS domain"/>
    <property type="match status" value="1"/>
</dbReference>
<dbReference type="Pfam" id="PF01380">
    <property type="entry name" value="SIS"/>
    <property type="match status" value="1"/>
</dbReference>
<dbReference type="Gene3D" id="3.40.50.10490">
    <property type="entry name" value="Glucose-6-phosphate isomerase like protein, domain 1"/>
    <property type="match status" value="1"/>
</dbReference>
<sequence length="186" mass="19823">MGVQEFTVSILKELEQNALKIDNAQASKFISQLRSAKHIYLQGAGRSGIAIRGFANRLLHLGFSVSVVGEISSPHSKPGDLLIIGSGSGETSSLKSLAQKAVECGVEVALVTMKADSTIGKLATSVLVLPGTVKDENARGSDQFSQPMGSAFEQLCFLTYDAIVLELMAQLGETSESMFTRHADFE</sequence>
<comment type="caution">
    <text evidence="3">The sequence shown here is derived from an EMBL/GenBank/DDBJ whole genome shotgun (WGS) entry which is preliminary data.</text>
</comment>
<protein>
    <submittedName>
        <fullName evidence="3">6-phospho 3-hexuloisomerase</fullName>
    </submittedName>
</protein>
<keyword evidence="4" id="KW-1185">Reference proteome</keyword>
<dbReference type="eggNOG" id="COG0794">
    <property type="taxonomic scope" value="Bacteria"/>
</dbReference>
<dbReference type="RefSeq" id="WP_034888056.1">
    <property type="nucleotide sequence ID" value="NZ_JRUQ01000008.1"/>
</dbReference>
<keyword evidence="3" id="KW-0413">Isomerase</keyword>
<evidence type="ECO:0000313" key="3">
    <source>
        <dbReference type="EMBL" id="KGT95618.1"/>
    </source>
</evidence>
<dbReference type="CDD" id="cd05005">
    <property type="entry name" value="SIS_PHI"/>
    <property type="match status" value="1"/>
</dbReference>
<dbReference type="STRING" id="371042.NG99_02440"/>
<reference evidence="3 4" key="1">
    <citation type="submission" date="2014-10" db="EMBL/GenBank/DDBJ databases">
        <title>Genome sequence of Erwinia typographi M043b.</title>
        <authorList>
            <person name="Chan K.-G."/>
            <person name="Tan W.-S."/>
        </authorList>
    </citation>
    <scope>NUCLEOTIDE SEQUENCE [LARGE SCALE GENOMIC DNA]</scope>
    <source>
        <strain evidence="3 4">M043b</strain>
    </source>
</reference>
<dbReference type="GO" id="GO:0016853">
    <property type="term" value="F:isomerase activity"/>
    <property type="evidence" value="ECO:0007669"/>
    <property type="project" value="UniProtKB-KW"/>
</dbReference>
<dbReference type="GO" id="GO:1901135">
    <property type="term" value="P:carbohydrate derivative metabolic process"/>
    <property type="evidence" value="ECO:0007669"/>
    <property type="project" value="InterPro"/>
</dbReference>
<dbReference type="AlphaFoldDB" id="A0A0A4ACN6"/>
<dbReference type="InterPro" id="IPR001347">
    <property type="entry name" value="SIS_dom"/>
</dbReference>
<dbReference type="OrthoDB" id="9797832at2"/>
<dbReference type="PROSITE" id="PS51464">
    <property type="entry name" value="SIS"/>
    <property type="match status" value="1"/>
</dbReference>
<dbReference type="GO" id="GO:0097367">
    <property type="term" value="F:carbohydrate derivative binding"/>
    <property type="evidence" value="ECO:0007669"/>
    <property type="project" value="InterPro"/>
</dbReference>